<dbReference type="InterPro" id="IPR038081">
    <property type="entry name" value="CalX-like_sf"/>
</dbReference>
<dbReference type="InterPro" id="IPR035986">
    <property type="entry name" value="PKD_dom_sf"/>
</dbReference>
<feature type="domain" description="Calx-beta" evidence="4">
    <location>
        <begin position="550"/>
        <end position="646"/>
    </location>
</feature>
<dbReference type="PANTHER" id="PTHR38787">
    <property type="entry name" value="REGULATORY P DOMAIN-CONTAINING PROTEIN"/>
    <property type="match status" value="1"/>
</dbReference>
<dbReference type="RefSeq" id="WP_131259728.1">
    <property type="nucleotide sequence ID" value="NZ_JBHSUS010000001.1"/>
</dbReference>
<dbReference type="InterPro" id="IPR003644">
    <property type="entry name" value="Calx_beta"/>
</dbReference>
<evidence type="ECO:0000259" key="4">
    <source>
        <dbReference type="SMART" id="SM00237"/>
    </source>
</evidence>
<sequence>MTKQTGHQIKTIGLSTLALILGCLQGFSQDVFAHAEHDKARFLAPQGKDQGDCSNRFRPCATLSYALAQVNKGDSILLAAGSYQLNDDTTLTDLLSTTVPVKAGYSQLDQYRQQDPVTNPTYLLGVPAEFADVLSRAGFTVIRDQQYTHEVAPTLAGKQQSAITSATCSGGMAGEYPCDNVDLVAHLPLSAFAGSPSAANDIWGHVDLNTGIEYALIGLRNGTSVVSLQDPNNPVVVGSVSGDNTVWRDIKVYQYYDAEQLRWMAYAYVTADSASDGLVTIDLNNLPDSIELVDRNTHFASAHNVYISNVDYSTNSPLNPDPAQLIIAGANQFRGAHYSFSLATPSAPTVGFTPGTTTANDYSHDVSSVLITDSRAQQCPANDNGCSVLLDFNESTFNLWDMTAPEAHSKLSSTTYNQAEYVHSGWWSEDKHYIFVHDELDESRRGLNTTLRIFDISDLQDPELAGIWTGPTAAIDHNGFVRGNKYYMSNYERGLTILDISQPSNPLEAGFFDTFPTRTSNNFNGAWGVYPYLPSGLILISDINRGLFVLRDNTLTEQSQVGFRDANIIADEGAQITLQVQRQGDASGAASVKFDVLHGATDDADMTFSSGELSWAAGDSSDKTITVNINNDGITEPQETFFVRLNTPQGTQLAAKNLQQVTIDGVPVPSAAAFTQTQITLYEGLPDQSVSVKKARNKDDILLVNYTLESDSGVAGEDMPLLSGTLEWQAGDNANKTIALATLDDAIAEGTEVLVLRLSADNELNLVQPAELTIRIRDDESNQAPIADAGANQQGYQNSTLQLSGNGNDADNDSLTSLWQQLDGPAVTIADPSALQTSVTLGNTTGTATLQLTVTDPFGVQSSDTVSINIQARATPPPPGSSSGGGSIYSLLIMMTAALLARFRAHSRRDW</sequence>
<dbReference type="PANTHER" id="PTHR38787:SF3">
    <property type="entry name" value="REGULATORY P DOMAIN-CONTAINING PROTEIN"/>
    <property type="match status" value="1"/>
</dbReference>
<dbReference type="Gene3D" id="2.60.40.10">
    <property type="entry name" value="Immunoglobulins"/>
    <property type="match status" value="1"/>
</dbReference>
<dbReference type="SUPFAM" id="SSF141072">
    <property type="entry name" value="CalX-like"/>
    <property type="match status" value="2"/>
</dbReference>
<dbReference type="InterPro" id="IPR013783">
    <property type="entry name" value="Ig-like_fold"/>
</dbReference>
<keyword evidence="1" id="KW-0732">Signal</keyword>
<feature type="domain" description="Calx-beta" evidence="4">
    <location>
        <begin position="659"/>
        <end position="759"/>
    </location>
</feature>
<dbReference type="NCBIfam" id="TIGR04312">
    <property type="entry name" value="choice_anch_B"/>
    <property type="match status" value="1"/>
</dbReference>
<keyword evidence="6" id="KW-1185">Reference proteome</keyword>
<dbReference type="InterPro" id="IPR013211">
    <property type="entry name" value="LVIVD"/>
</dbReference>
<gene>
    <name evidence="5" type="ORF">ACFP85_11740</name>
</gene>
<accession>A0ABW1XME4</accession>
<reference evidence="6" key="1">
    <citation type="journal article" date="2019" name="Int. J. Syst. Evol. Microbiol.">
        <title>The Global Catalogue of Microorganisms (GCM) 10K type strain sequencing project: providing services to taxonomists for standard genome sequencing and annotation.</title>
        <authorList>
            <consortium name="The Broad Institute Genomics Platform"/>
            <consortium name="The Broad Institute Genome Sequencing Center for Infectious Disease"/>
            <person name="Wu L."/>
            <person name="Ma J."/>
        </authorList>
    </citation>
    <scope>NUCLEOTIDE SEQUENCE [LARGE SCALE GENOMIC DNA]</scope>
    <source>
        <strain evidence="6">CGMCC 1.16031</strain>
    </source>
</reference>
<proteinExistence type="predicted"/>
<evidence type="ECO:0000256" key="3">
    <source>
        <dbReference type="ARBA" id="ARBA00022837"/>
    </source>
</evidence>
<dbReference type="Gene3D" id="2.160.20.10">
    <property type="entry name" value="Single-stranded right-handed beta-helix, Pectin lyase-like"/>
    <property type="match status" value="1"/>
</dbReference>
<dbReference type="Pfam" id="PF22352">
    <property type="entry name" value="K319L-like_PKD"/>
    <property type="match status" value="1"/>
</dbReference>
<dbReference type="SMART" id="SM00237">
    <property type="entry name" value="Calx_beta"/>
    <property type="match status" value="2"/>
</dbReference>
<dbReference type="Gene3D" id="2.60.40.2030">
    <property type="match status" value="2"/>
</dbReference>
<keyword evidence="3" id="KW-0106">Calcium</keyword>
<dbReference type="InterPro" id="IPR027589">
    <property type="entry name" value="Choice_anch_B"/>
</dbReference>
<dbReference type="EMBL" id="JBHSUS010000001">
    <property type="protein sequence ID" value="MFC6440816.1"/>
    <property type="molecule type" value="Genomic_DNA"/>
</dbReference>
<evidence type="ECO:0000313" key="6">
    <source>
        <dbReference type="Proteomes" id="UP001596364"/>
    </source>
</evidence>
<organism evidence="5 6">
    <name type="scientific">Pseudobowmanella zhangzhouensis</name>
    <dbReference type="NCBI Taxonomy" id="1537679"/>
    <lineage>
        <taxon>Bacteria</taxon>
        <taxon>Pseudomonadati</taxon>
        <taxon>Pseudomonadota</taxon>
        <taxon>Gammaproteobacteria</taxon>
        <taxon>Alteromonadales</taxon>
        <taxon>Alteromonadaceae</taxon>
    </lineage>
</organism>
<comment type="caution">
    <text evidence="5">The sequence shown here is derived from an EMBL/GenBank/DDBJ whole genome shotgun (WGS) entry which is preliminary data.</text>
</comment>
<name>A0ABW1XME4_9ALTE</name>
<dbReference type="SUPFAM" id="SSF49299">
    <property type="entry name" value="PKD domain"/>
    <property type="match status" value="1"/>
</dbReference>
<dbReference type="Proteomes" id="UP001596364">
    <property type="component" value="Unassembled WGS sequence"/>
</dbReference>
<evidence type="ECO:0000313" key="5">
    <source>
        <dbReference type="EMBL" id="MFC6440816.1"/>
    </source>
</evidence>
<dbReference type="PROSITE" id="PS51257">
    <property type="entry name" value="PROKAR_LIPOPROTEIN"/>
    <property type="match status" value="1"/>
</dbReference>
<dbReference type="Pfam" id="PF03160">
    <property type="entry name" value="Calx-beta"/>
    <property type="match status" value="2"/>
</dbReference>
<keyword evidence="2" id="KW-0677">Repeat</keyword>
<evidence type="ECO:0000256" key="1">
    <source>
        <dbReference type="ARBA" id="ARBA00022729"/>
    </source>
</evidence>
<dbReference type="Pfam" id="PF08309">
    <property type="entry name" value="LVIVD"/>
    <property type="match status" value="1"/>
</dbReference>
<evidence type="ECO:0000256" key="2">
    <source>
        <dbReference type="ARBA" id="ARBA00022737"/>
    </source>
</evidence>
<protein>
    <submittedName>
        <fullName evidence="5">Choice-of-anchor B family protein</fullName>
    </submittedName>
</protein>
<dbReference type="InterPro" id="IPR012334">
    <property type="entry name" value="Pectin_lyas_fold"/>
</dbReference>